<evidence type="ECO:0000313" key="1">
    <source>
        <dbReference type="EMBL" id="MBP2414929.1"/>
    </source>
</evidence>
<name>A0ABS4Z1U3_9MICC</name>
<protein>
    <submittedName>
        <fullName evidence="1">Uncharacterized protein</fullName>
    </submittedName>
</protein>
<comment type="caution">
    <text evidence="1">The sequence shown here is derived from an EMBL/GenBank/DDBJ whole genome shotgun (WGS) entry which is preliminary data.</text>
</comment>
<dbReference type="Proteomes" id="UP000711614">
    <property type="component" value="Unassembled WGS sequence"/>
</dbReference>
<keyword evidence="2" id="KW-1185">Reference proteome</keyword>
<sequence length="87" mass="9931">MSDFMALMTQQQTERELAVNLERRRLQREAAAAAKVRRTADRAASRADGRIAAARKIQGRHAQGWWHRLWARDSRTAEPARGGIHAR</sequence>
<reference evidence="1 2" key="1">
    <citation type="submission" date="2021-03" db="EMBL/GenBank/DDBJ databases">
        <title>Sequencing the genomes of 1000 actinobacteria strains.</title>
        <authorList>
            <person name="Klenk H.-P."/>
        </authorList>
    </citation>
    <scope>NUCLEOTIDE SEQUENCE [LARGE SCALE GENOMIC DNA]</scope>
    <source>
        <strain evidence="1 2">DSM 16005</strain>
    </source>
</reference>
<accession>A0ABS4Z1U3</accession>
<dbReference type="EMBL" id="JAGIOI010000001">
    <property type="protein sequence ID" value="MBP2414929.1"/>
    <property type="molecule type" value="Genomic_DNA"/>
</dbReference>
<evidence type="ECO:0000313" key="2">
    <source>
        <dbReference type="Proteomes" id="UP000711614"/>
    </source>
</evidence>
<organism evidence="1 2">
    <name type="scientific">Arthrobacter stackebrandtii</name>
    <dbReference type="NCBI Taxonomy" id="272161"/>
    <lineage>
        <taxon>Bacteria</taxon>
        <taxon>Bacillati</taxon>
        <taxon>Actinomycetota</taxon>
        <taxon>Actinomycetes</taxon>
        <taxon>Micrococcales</taxon>
        <taxon>Micrococcaceae</taxon>
        <taxon>Arthrobacter</taxon>
    </lineage>
</organism>
<dbReference type="RefSeq" id="WP_209683553.1">
    <property type="nucleotide sequence ID" value="NZ_JAGIOI010000001.1"/>
</dbReference>
<gene>
    <name evidence="1" type="ORF">JOF48_003728</name>
</gene>
<proteinExistence type="predicted"/>